<feature type="compositionally biased region" description="Basic residues" evidence="1">
    <location>
        <begin position="90"/>
        <end position="100"/>
    </location>
</feature>
<sequence>MAYYVPRELFTTVPDSNDGNRPQFNTSLRESIDMLLSNSWPYKSISPFQAYLLGVFGCLSIFVTYVLISNWIYATSRRRRRRFRPDAKRKNVSKQNRKKSCPLSVEKDTRTEKCHPSKMMNLRGMDKMGYATSNDSIDSYEIPKHVPNQAAFTQLRRQLHRTDSNRQINNNLILNANASSCKLYEHINSFPLEMHRNERATKEDKDTTRSGGTCLLDSEFEVQKEENSTTECDSSARIDFQPHDAKAHDEEHKLAAKPDGVTSDNSSPEVDEDKSGTSRNERNSNFILNANAASCKLYEHMSSFPLEKHRHEGATEEDKDITPSGGTCLLDSEFEVQKEENATTECDTSEMIDFQPHQSKAHDEEHKLTAKPDDVTSDNSSPEVDESMSDAALDAQHLKNAPISSALASLTHSTRPNETLRTSPDCNREIDSAATPPVARCTKDDVKIAFSSKNTSISQSEEQHATASNTSCTKLLSCHKSSASNESPEILYESNVANIATTENISSTSSLIVLLSKGVADYTQAANQNATLSLLNDLDLSYKVIDGMDPSQREKRNEMFKVSGVRGNYPQIFINENGNHRYLGGYEWLGRQSTDELNKMYTRNQRKTLNTASHQKMECSSSESGSSFVHPRKEQLTLLISNGVADYIQAAKQKSALLLLTDFSIPYKIVDGMDPLQREKRNELFKISGIRGNYPQLFAFDESSGEHRYLGNSDCLEAQSASSLKAILGETAATIQ</sequence>
<feature type="transmembrane region" description="Helical" evidence="2">
    <location>
        <begin position="50"/>
        <end position="74"/>
    </location>
</feature>
<reference evidence="3 4" key="1">
    <citation type="journal article" date="2020" name="G3 (Bethesda)">
        <title>Improved Reference Genome for Cyclotella cryptica CCMP332, a Model for Cell Wall Morphogenesis, Salinity Adaptation, and Lipid Production in Diatoms (Bacillariophyta).</title>
        <authorList>
            <person name="Roberts W.R."/>
            <person name="Downey K.M."/>
            <person name="Ruck E.C."/>
            <person name="Traller J.C."/>
            <person name="Alverson A.J."/>
        </authorList>
    </citation>
    <scope>NUCLEOTIDE SEQUENCE [LARGE SCALE GENOMIC DNA]</scope>
    <source>
        <strain evidence="3 4">CCMP332</strain>
    </source>
</reference>
<feature type="region of interest" description="Disordered" evidence="1">
    <location>
        <begin position="244"/>
        <end position="285"/>
    </location>
</feature>
<feature type="compositionally biased region" description="Basic and acidic residues" evidence="1">
    <location>
        <begin position="244"/>
        <end position="256"/>
    </location>
</feature>
<feature type="region of interest" description="Disordered" evidence="1">
    <location>
        <begin position="356"/>
        <end position="387"/>
    </location>
</feature>
<feature type="region of interest" description="Disordered" evidence="1">
    <location>
        <begin position="82"/>
        <end position="110"/>
    </location>
</feature>
<keyword evidence="2" id="KW-0472">Membrane</keyword>
<protein>
    <submittedName>
        <fullName evidence="3">Uncharacterized protein</fullName>
    </submittedName>
</protein>
<feature type="compositionally biased region" description="Basic and acidic residues" evidence="1">
    <location>
        <begin position="273"/>
        <end position="282"/>
    </location>
</feature>
<dbReference type="Gene3D" id="3.40.30.10">
    <property type="entry name" value="Glutaredoxin"/>
    <property type="match status" value="1"/>
</dbReference>
<evidence type="ECO:0000313" key="4">
    <source>
        <dbReference type="Proteomes" id="UP001516023"/>
    </source>
</evidence>
<evidence type="ECO:0000313" key="3">
    <source>
        <dbReference type="EMBL" id="KAL3776758.1"/>
    </source>
</evidence>
<feature type="region of interest" description="Disordered" evidence="1">
    <location>
        <begin position="406"/>
        <end position="431"/>
    </location>
</feature>
<name>A0ABD3NLR3_9STRA</name>
<dbReference type="Proteomes" id="UP001516023">
    <property type="component" value="Unassembled WGS sequence"/>
</dbReference>
<dbReference type="PROSITE" id="PS51354">
    <property type="entry name" value="GLUTAREDOXIN_2"/>
    <property type="match status" value="1"/>
</dbReference>
<gene>
    <name evidence="3" type="ORF">HJC23_013936</name>
</gene>
<feature type="compositionally biased region" description="Polar residues" evidence="1">
    <location>
        <begin position="406"/>
        <end position="425"/>
    </location>
</feature>
<keyword evidence="2" id="KW-0812">Transmembrane</keyword>
<accession>A0ABD3NLR3</accession>
<comment type="caution">
    <text evidence="3">The sequence shown here is derived from an EMBL/GenBank/DDBJ whole genome shotgun (WGS) entry which is preliminary data.</text>
</comment>
<feature type="compositionally biased region" description="Basic and acidic residues" evidence="1">
    <location>
        <begin position="360"/>
        <end position="374"/>
    </location>
</feature>
<keyword evidence="4" id="KW-1185">Reference proteome</keyword>
<proteinExistence type="predicted"/>
<dbReference type="EMBL" id="JABMIG020000474">
    <property type="protein sequence ID" value="KAL3776758.1"/>
    <property type="molecule type" value="Genomic_DNA"/>
</dbReference>
<evidence type="ECO:0000256" key="1">
    <source>
        <dbReference type="SAM" id="MobiDB-lite"/>
    </source>
</evidence>
<dbReference type="AlphaFoldDB" id="A0ABD3NLR3"/>
<organism evidence="3 4">
    <name type="scientific">Cyclotella cryptica</name>
    <dbReference type="NCBI Taxonomy" id="29204"/>
    <lineage>
        <taxon>Eukaryota</taxon>
        <taxon>Sar</taxon>
        <taxon>Stramenopiles</taxon>
        <taxon>Ochrophyta</taxon>
        <taxon>Bacillariophyta</taxon>
        <taxon>Coscinodiscophyceae</taxon>
        <taxon>Thalassiosirophycidae</taxon>
        <taxon>Stephanodiscales</taxon>
        <taxon>Stephanodiscaceae</taxon>
        <taxon>Cyclotella</taxon>
    </lineage>
</organism>
<evidence type="ECO:0000256" key="2">
    <source>
        <dbReference type="SAM" id="Phobius"/>
    </source>
</evidence>
<keyword evidence="2" id="KW-1133">Transmembrane helix</keyword>